<dbReference type="Proteomes" id="UP001642464">
    <property type="component" value="Unassembled WGS sequence"/>
</dbReference>
<accession>A0ABP0K229</accession>
<protein>
    <submittedName>
        <fullName evidence="1">Uncharacterized protein</fullName>
    </submittedName>
</protein>
<comment type="caution">
    <text evidence="1">The sequence shown here is derived from an EMBL/GenBank/DDBJ whole genome shotgun (WGS) entry which is preliminary data.</text>
</comment>
<keyword evidence="2" id="KW-1185">Reference proteome</keyword>
<proteinExistence type="predicted"/>
<reference evidence="1 2" key="1">
    <citation type="submission" date="2024-02" db="EMBL/GenBank/DDBJ databases">
        <authorList>
            <person name="Chen Y."/>
            <person name="Shah S."/>
            <person name="Dougan E. K."/>
            <person name="Thang M."/>
            <person name="Chan C."/>
        </authorList>
    </citation>
    <scope>NUCLEOTIDE SEQUENCE [LARGE SCALE GENOMIC DNA]</scope>
</reference>
<sequence>VECIFRSREKGPDVTLQQVEVQIPVKDEGSRVLSMYIEVRASVLVNMSSKIPVLFAVNSTVSTNRRASLGISDTAIGPVASLDVLLECQERAKRFGAVKAHLRSGVEWHLINAACSKIFKMQCNLKSNWTGGHLNEIKCIIECDKSKRLGDVVLECGSIPCPNACQLSKAPLP</sequence>
<name>A0ABP0K229_9DINO</name>
<gene>
    <name evidence="1" type="ORF">SCF082_LOCUS14968</name>
</gene>
<feature type="non-terminal residue" evidence="1">
    <location>
        <position position="1"/>
    </location>
</feature>
<organism evidence="1 2">
    <name type="scientific">Durusdinium trenchii</name>
    <dbReference type="NCBI Taxonomy" id="1381693"/>
    <lineage>
        <taxon>Eukaryota</taxon>
        <taxon>Sar</taxon>
        <taxon>Alveolata</taxon>
        <taxon>Dinophyceae</taxon>
        <taxon>Suessiales</taxon>
        <taxon>Symbiodiniaceae</taxon>
        <taxon>Durusdinium</taxon>
    </lineage>
</organism>
<dbReference type="EMBL" id="CAXAMM010009502">
    <property type="protein sequence ID" value="CAK9020586.1"/>
    <property type="molecule type" value="Genomic_DNA"/>
</dbReference>
<evidence type="ECO:0000313" key="1">
    <source>
        <dbReference type="EMBL" id="CAK9020586.1"/>
    </source>
</evidence>
<evidence type="ECO:0000313" key="2">
    <source>
        <dbReference type="Proteomes" id="UP001642464"/>
    </source>
</evidence>